<dbReference type="EMBL" id="RDQH01000343">
    <property type="protein sequence ID" value="RXH69106.1"/>
    <property type="molecule type" value="Genomic_DNA"/>
</dbReference>
<evidence type="ECO:0000313" key="1">
    <source>
        <dbReference type="EMBL" id="RXH69106.1"/>
    </source>
</evidence>
<comment type="caution">
    <text evidence="1">The sequence shown here is derived from an EMBL/GenBank/DDBJ whole genome shotgun (WGS) entry which is preliminary data.</text>
</comment>
<evidence type="ECO:0000313" key="2">
    <source>
        <dbReference type="Proteomes" id="UP000290289"/>
    </source>
</evidence>
<protein>
    <submittedName>
        <fullName evidence="1">Uncharacterized protein</fullName>
    </submittedName>
</protein>
<organism evidence="1 2">
    <name type="scientific">Malus domestica</name>
    <name type="common">Apple</name>
    <name type="synonym">Pyrus malus</name>
    <dbReference type="NCBI Taxonomy" id="3750"/>
    <lineage>
        <taxon>Eukaryota</taxon>
        <taxon>Viridiplantae</taxon>
        <taxon>Streptophyta</taxon>
        <taxon>Embryophyta</taxon>
        <taxon>Tracheophyta</taxon>
        <taxon>Spermatophyta</taxon>
        <taxon>Magnoliopsida</taxon>
        <taxon>eudicotyledons</taxon>
        <taxon>Gunneridae</taxon>
        <taxon>Pentapetalae</taxon>
        <taxon>rosids</taxon>
        <taxon>fabids</taxon>
        <taxon>Rosales</taxon>
        <taxon>Rosaceae</taxon>
        <taxon>Amygdaloideae</taxon>
        <taxon>Maleae</taxon>
        <taxon>Malus</taxon>
    </lineage>
</organism>
<name>A0A498HCB4_MALDO</name>
<dbReference type="Proteomes" id="UP000290289">
    <property type="component" value="Chromosome 17"/>
</dbReference>
<sequence length="110" mass="12199">MASSLSHIPTRAPTTSWARLHRSMILSTLGPDHPLTNFPVGHLSWECSCVNSLNFGVPTETKASELPKSLMLGRYENIHIRLIGSSPLDDVGSYSLHHQQFIHPRELSQG</sequence>
<accession>A0A498HCB4</accession>
<gene>
    <name evidence="1" type="ORF">DVH24_031439</name>
</gene>
<keyword evidence="2" id="KW-1185">Reference proteome</keyword>
<reference evidence="1 2" key="1">
    <citation type="submission" date="2018-10" db="EMBL/GenBank/DDBJ databases">
        <title>A high-quality apple genome assembly.</title>
        <authorList>
            <person name="Hu J."/>
        </authorList>
    </citation>
    <scope>NUCLEOTIDE SEQUENCE [LARGE SCALE GENOMIC DNA]</scope>
    <source>
        <strain evidence="2">cv. HFTH1</strain>
        <tissue evidence="1">Young leaf</tissue>
    </source>
</reference>
<proteinExistence type="predicted"/>
<dbReference type="AlphaFoldDB" id="A0A498HCB4"/>